<evidence type="ECO:0000256" key="1">
    <source>
        <dbReference type="ARBA" id="ARBA00001933"/>
    </source>
</evidence>
<dbReference type="InterPro" id="IPR015424">
    <property type="entry name" value="PyrdxlP-dep_Trfase"/>
</dbReference>
<evidence type="ECO:0000313" key="9">
    <source>
        <dbReference type="Proteomes" id="UP000255534"/>
    </source>
</evidence>
<keyword evidence="4 8" id="KW-0808">Transferase</keyword>
<evidence type="ECO:0000256" key="2">
    <source>
        <dbReference type="ARBA" id="ARBA00007441"/>
    </source>
</evidence>
<keyword evidence="3 8" id="KW-0032">Aminotransferase</keyword>
<dbReference type="EC" id="2.6.1.2" evidence="6"/>
<dbReference type="InterPro" id="IPR004839">
    <property type="entry name" value="Aminotransferase_I/II_large"/>
</dbReference>
<dbReference type="EMBL" id="UGXK01000001">
    <property type="protein sequence ID" value="SUG71281.1"/>
    <property type="molecule type" value="Genomic_DNA"/>
</dbReference>
<name>A0A379UTP1_SALET</name>
<evidence type="ECO:0000256" key="4">
    <source>
        <dbReference type="ARBA" id="ARBA00022679"/>
    </source>
</evidence>
<sequence>MNSVTAPGELINDIPGVSCVKPRGALYMFPRIDAKRFNIHDDQKMVLDFLLQEKVLLVQGTAFNWPWPDHFRIVTLPREDDLEMAINRFGRFLSGYHQ</sequence>
<accession>A0A379UTP1</accession>
<evidence type="ECO:0000259" key="7">
    <source>
        <dbReference type="Pfam" id="PF00155"/>
    </source>
</evidence>
<evidence type="ECO:0000313" key="8">
    <source>
        <dbReference type="EMBL" id="SUG71281.1"/>
    </source>
</evidence>
<dbReference type="Proteomes" id="UP000255534">
    <property type="component" value="Unassembled WGS sequence"/>
</dbReference>
<feature type="domain" description="Aminotransferase class I/classII large" evidence="7">
    <location>
        <begin position="12"/>
        <end position="88"/>
    </location>
</feature>
<dbReference type="PANTHER" id="PTHR43488">
    <property type="entry name" value="GLUTAMATE-PYRUVATE AMINOTRANSFERASE ALAA"/>
    <property type="match status" value="1"/>
</dbReference>
<dbReference type="PANTHER" id="PTHR43488:SF2">
    <property type="entry name" value="GLUTAMATE-PYRUVATE AMINOTRANSFERASE ALAA"/>
    <property type="match status" value="1"/>
</dbReference>
<keyword evidence="5" id="KW-0663">Pyridoxal phosphate</keyword>
<dbReference type="SUPFAM" id="SSF53383">
    <property type="entry name" value="PLP-dependent transferases"/>
    <property type="match status" value="1"/>
</dbReference>
<evidence type="ECO:0000256" key="6">
    <source>
        <dbReference type="ARBA" id="ARBA00026106"/>
    </source>
</evidence>
<dbReference type="GO" id="GO:0030170">
    <property type="term" value="F:pyridoxal phosphate binding"/>
    <property type="evidence" value="ECO:0007669"/>
    <property type="project" value="InterPro"/>
</dbReference>
<protein>
    <recommendedName>
        <fullName evidence="6">alanine transaminase</fullName>
        <ecNumber evidence="6">2.6.1.2</ecNumber>
    </recommendedName>
</protein>
<dbReference type="GO" id="GO:0004021">
    <property type="term" value="F:L-alanine:2-oxoglutarate aminotransferase activity"/>
    <property type="evidence" value="ECO:0007669"/>
    <property type="project" value="UniProtKB-EC"/>
</dbReference>
<organism evidence="8 9">
    <name type="scientific">Salmonella enterica I</name>
    <dbReference type="NCBI Taxonomy" id="59201"/>
    <lineage>
        <taxon>Bacteria</taxon>
        <taxon>Pseudomonadati</taxon>
        <taxon>Pseudomonadota</taxon>
        <taxon>Gammaproteobacteria</taxon>
        <taxon>Enterobacterales</taxon>
        <taxon>Enterobacteriaceae</taxon>
        <taxon>Salmonella</taxon>
    </lineage>
</organism>
<evidence type="ECO:0000256" key="5">
    <source>
        <dbReference type="ARBA" id="ARBA00022898"/>
    </source>
</evidence>
<gene>
    <name evidence="8" type="ORF">NCTC5798_02431</name>
</gene>
<dbReference type="Pfam" id="PF00155">
    <property type="entry name" value="Aminotran_1_2"/>
    <property type="match status" value="1"/>
</dbReference>
<dbReference type="AlphaFoldDB" id="A0A379UTP1"/>
<comment type="cofactor">
    <cofactor evidence="1">
        <name>pyridoxal 5'-phosphate</name>
        <dbReference type="ChEBI" id="CHEBI:597326"/>
    </cofactor>
</comment>
<dbReference type="InterPro" id="IPR051926">
    <property type="entry name" value="Ala_Aminotransferase"/>
</dbReference>
<dbReference type="Gene3D" id="3.90.1150.10">
    <property type="entry name" value="Aspartate Aminotransferase, domain 1"/>
    <property type="match status" value="1"/>
</dbReference>
<dbReference type="InterPro" id="IPR015422">
    <property type="entry name" value="PyrdxlP-dep_Trfase_small"/>
</dbReference>
<comment type="similarity">
    <text evidence="2">Belongs to the class-I pyridoxal-phosphate-dependent aminotransferase family.</text>
</comment>
<proteinExistence type="inferred from homology"/>
<evidence type="ECO:0000256" key="3">
    <source>
        <dbReference type="ARBA" id="ARBA00022576"/>
    </source>
</evidence>
<reference evidence="8 9" key="1">
    <citation type="submission" date="2018-06" db="EMBL/GenBank/DDBJ databases">
        <authorList>
            <consortium name="Pathogen Informatics"/>
            <person name="Doyle S."/>
        </authorList>
    </citation>
    <scope>NUCLEOTIDE SEQUENCE [LARGE SCALE GENOMIC DNA]</scope>
    <source>
        <strain evidence="8 9">NCTC5798</strain>
    </source>
</reference>